<organism evidence="2 3">
    <name type="scientific">Streptococcus pyogenes</name>
    <dbReference type="NCBI Taxonomy" id="1314"/>
    <lineage>
        <taxon>Bacteria</taxon>
        <taxon>Bacillati</taxon>
        <taxon>Bacillota</taxon>
        <taxon>Bacilli</taxon>
        <taxon>Lactobacillales</taxon>
        <taxon>Streptococcaceae</taxon>
        <taxon>Streptococcus</taxon>
    </lineage>
</organism>
<protein>
    <submittedName>
        <fullName evidence="2">Conjugal transfer protein</fullName>
    </submittedName>
</protein>
<keyword evidence="1" id="KW-0812">Transmembrane</keyword>
<dbReference type="AlphaFoldDB" id="A0A660A7B6"/>
<evidence type="ECO:0000256" key="1">
    <source>
        <dbReference type="SAM" id="Phobius"/>
    </source>
</evidence>
<accession>A0A660A7B6</accession>
<feature type="transmembrane region" description="Helical" evidence="1">
    <location>
        <begin position="38"/>
        <end position="58"/>
    </location>
</feature>
<evidence type="ECO:0000313" key="3">
    <source>
        <dbReference type="Proteomes" id="UP000316580"/>
    </source>
</evidence>
<proteinExistence type="predicted"/>
<keyword evidence="1" id="KW-0472">Membrane</keyword>
<comment type="caution">
    <text evidence="2">The sequence shown here is derived from an EMBL/GenBank/DDBJ whole genome shotgun (WGS) entry which is preliminary data.</text>
</comment>
<reference evidence="2 3" key="1">
    <citation type="submission" date="2019-05" db="EMBL/GenBank/DDBJ databases">
        <title>Novel genomic isolates of S.pyogenes and S.dysgalactiae subsp. equisimilis associated to necrotising fasciitis (NSTI).</title>
        <authorList>
            <person name="Barrantes I."/>
        </authorList>
    </citation>
    <scope>NUCLEOTIDE SEQUENCE [LARGE SCALE GENOMIC DNA]</scope>
    <source>
        <strain evidence="2 3">SPY6028</strain>
    </source>
</reference>
<gene>
    <name evidence="2" type="ORF">FGO82_01030</name>
</gene>
<dbReference type="Proteomes" id="UP000316580">
    <property type="component" value="Unassembled WGS sequence"/>
</dbReference>
<evidence type="ECO:0000313" key="2">
    <source>
        <dbReference type="EMBL" id="TNY48538.1"/>
    </source>
</evidence>
<name>A0A660A7B6_STRPY</name>
<dbReference type="EMBL" id="VCID01000244">
    <property type="protein sequence ID" value="TNY48538.1"/>
    <property type="molecule type" value="Genomic_DNA"/>
</dbReference>
<sequence length="120" mass="13487">MNKVNIYLNQAKAFLGKFQKKEKKKGNPKPKQVSKRSVNISILTGVVVITGLTLLSSLRAITLYSRVTGLQKTITKVKQEKAQLPTQSQNIDKSLEIYLTNYVRTYFTLAGDAEKQAQQL</sequence>
<feature type="non-terminal residue" evidence="2">
    <location>
        <position position="120"/>
    </location>
</feature>
<keyword evidence="1" id="KW-1133">Transmembrane helix</keyword>